<dbReference type="SUPFAM" id="SSF49401">
    <property type="entry name" value="Bacterial adhesins"/>
    <property type="match status" value="1"/>
</dbReference>
<dbReference type="RefSeq" id="WP_080175793.1">
    <property type="nucleotide sequence ID" value="NZ_AP024854.1"/>
</dbReference>
<organism evidence="2 3">
    <name type="scientific">Photobacterium toruni</name>
    <dbReference type="NCBI Taxonomy" id="1935446"/>
    <lineage>
        <taxon>Bacteria</taxon>
        <taxon>Pseudomonadati</taxon>
        <taxon>Pseudomonadota</taxon>
        <taxon>Gammaproteobacteria</taxon>
        <taxon>Vibrionales</taxon>
        <taxon>Vibrionaceae</taxon>
        <taxon>Photobacterium</taxon>
    </lineage>
</organism>
<evidence type="ECO:0008006" key="4">
    <source>
        <dbReference type="Google" id="ProtNLM"/>
    </source>
</evidence>
<accession>A0A1T4UCC9</accession>
<reference evidence="2 3" key="1">
    <citation type="submission" date="2017-02" db="EMBL/GenBank/DDBJ databases">
        <authorList>
            <person name="Peterson S.W."/>
        </authorList>
    </citation>
    <scope>NUCLEOTIDE SEQUENCE [LARGE SCALE GENOMIC DNA]</scope>
    <source>
        <strain evidence="2 3">CECT 9189</strain>
    </source>
</reference>
<evidence type="ECO:0000256" key="1">
    <source>
        <dbReference type="SAM" id="SignalP"/>
    </source>
</evidence>
<protein>
    <recommendedName>
        <fullName evidence="4">Fimbrial protein</fullName>
    </recommendedName>
</protein>
<evidence type="ECO:0000313" key="3">
    <source>
        <dbReference type="Proteomes" id="UP000191116"/>
    </source>
</evidence>
<sequence>MKNILFVILFYFLSFHSYASDSRGPIALNNRCFINVTSSHPTINITGHKVGDVVGKLDVTYYLTCTVTGVIGSYYRYFEVKTNNNGLYTGKFNQMYFPNNKNYILELTSPTLSSTNKAAVINSAGYFPYISWFDIFHLYYSDTITNRFKIILNAPPLIINKFNNGKPTSVIAIAATTTSSGYINLSNFNDLDDQTNNGNNPLGNGDVPNIIIKVINKKPRIPTCNINPINIDFKNVSALNIKNSSSKSESANLLIECKNTASQTLTFTKRSINNISDDVIQGSQNGKLSNIGFKIWWNYLSNDMKNNKFKFGIKYNIPAHFSTTINVKPLLLNPHTKIKSGLVSASINMVVNYD</sequence>
<dbReference type="InterPro" id="IPR008966">
    <property type="entry name" value="Adhesion_dom_sf"/>
</dbReference>
<dbReference type="AlphaFoldDB" id="A0A1T4UCC9"/>
<gene>
    <name evidence="2" type="ORF">CZ814_03045</name>
</gene>
<dbReference type="Proteomes" id="UP000191116">
    <property type="component" value="Unassembled WGS sequence"/>
</dbReference>
<name>A0A1T4UCC9_9GAMM</name>
<dbReference type="EMBL" id="FUWP01000020">
    <property type="protein sequence ID" value="SKA50395.1"/>
    <property type="molecule type" value="Genomic_DNA"/>
</dbReference>
<evidence type="ECO:0000313" key="2">
    <source>
        <dbReference type="EMBL" id="SKA50395.1"/>
    </source>
</evidence>
<proteinExistence type="predicted"/>
<dbReference type="GO" id="GO:0009289">
    <property type="term" value="C:pilus"/>
    <property type="evidence" value="ECO:0007669"/>
    <property type="project" value="InterPro"/>
</dbReference>
<keyword evidence="1" id="KW-0732">Signal</keyword>
<dbReference type="Gene3D" id="2.60.40.1090">
    <property type="entry name" value="Fimbrial-type adhesion domain"/>
    <property type="match status" value="1"/>
</dbReference>
<feature type="signal peptide" evidence="1">
    <location>
        <begin position="1"/>
        <end position="19"/>
    </location>
</feature>
<dbReference type="GO" id="GO:0007155">
    <property type="term" value="P:cell adhesion"/>
    <property type="evidence" value="ECO:0007669"/>
    <property type="project" value="InterPro"/>
</dbReference>
<dbReference type="InterPro" id="IPR036937">
    <property type="entry name" value="Adhesion_dom_fimbrial_sf"/>
</dbReference>
<feature type="chain" id="PRO_5012301253" description="Fimbrial protein" evidence="1">
    <location>
        <begin position="20"/>
        <end position="354"/>
    </location>
</feature>